<proteinExistence type="predicted"/>
<evidence type="ECO:0000313" key="2">
    <source>
        <dbReference type="EMBL" id="EOT73324.1"/>
    </source>
</evidence>
<dbReference type="STRING" id="155617.RV09_GL000280"/>
<gene>
    <name evidence="2" type="ORF">I586_00317</name>
    <name evidence="1" type="ORF">UAY_01550</name>
</gene>
<dbReference type="Proteomes" id="UP000014157">
    <property type="component" value="Unassembled WGS sequence"/>
</dbReference>
<sequence length="308" mass="36959">MKNVSYYFARGREESLNKLISDPLFNKIVTYFTEREGQEIILRQIKADISTDNNLELYLDKLINYNLVKRENRRYSLAFPIYSNETIYTIPDVLTDLLTSIRQDEVVTDQFLFGEWLWSVFFEEEQGSYFFGVKNESKNPPFFRRVEEGNEYIRFVSVYREDQVPLDLANYFHLLSQRQVLPQQFERLQTILGDVDIDYFIAQIQKVIRSVKRNKTRVSKKNIFQDALIETKDLIRNDEDQLIFETRFIEENVTSVDINRLKTELSVLWAAHSDENQRVFFKMQLFQQLIEKFLLDQETFHYFKYGLL</sequence>
<comment type="caution">
    <text evidence="1">The sequence shown here is derived from an EMBL/GenBank/DDBJ whole genome shotgun (WGS) entry which is preliminary data.</text>
</comment>
<name>R2TJY3_9ENTE</name>
<dbReference type="RefSeq" id="WP_010764934.1">
    <property type="nucleotide sequence ID" value="NZ_ASWB01000001.1"/>
</dbReference>
<protein>
    <recommendedName>
        <fullName evidence="5">DUF1803 domain-containing protein</fullName>
    </recommendedName>
</protein>
<dbReference type="HOGENOM" id="CLU_078464_0_0_9"/>
<reference evidence="2 4" key="2">
    <citation type="submission" date="2013-03" db="EMBL/GenBank/DDBJ databases">
        <title>The Genome Sequence of Enterococcus moraviensis BAA-383 (PacBio/Illumina hybrid assembly).</title>
        <authorList>
            <consortium name="The Broad Institute Genomics Platform"/>
            <consortium name="The Broad Institute Genome Sequencing Center for Infectious Disease"/>
            <person name="Earl A."/>
            <person name="Russ C."/>
            <person name="Gilmore M."/>
            <person name="Surin D."/>
            <person name="Walker B."/>
            <person name="Young S."/>
            <person name="Zeng Q."/>
            <person name="Gargeya S."/>
            <person name="Fitzgerald M."/>
            <person name="Haas B."/>
            <person name="Abouelleil A."/>
            <person name="Allen A.W."/>
            <person name="Alvarado L."/>
            <person name="Arachchi H.M."/>
            <person name="Berlin A.M."/>
            <person name="Chapman S.B."/>
            <person name="Gainer-Dewar J."/>
            <person name="Goldberg J."/>
            <person name="Griggs A."/>
            <person name="Gujja S."/>
            <person name="Hansen M."/>
            <person name="Howarth C."/>
            <person name="Imamovic A."/>
            <person name="Ireland A."/>
            <person name="Larimer J."/>
            <person name="McCowan C."/>
            <person name="Murphy C."/>
            <person name="Pearson M."/>
            <person name="Poon T.W."/>
            <person name="Priest M."/>
            <person name="Roberts A."/>
            <person name="Saif S."/>
            <person name="Shea T."/>
            <person name="Sisk P."/>
            <person name="Sykes S."/>
            <person name="Wortman J."/>
            <person name="Nusbaum C."/>
            <person name="Birren B."/>
        </authorList>
    </citation>
    <scope>NUCLEOTIDE SEQUENCE [LARGE SCALE GENOMIC DNA]</scope>
    <source>
        <strain evidence="2 4">ATCC BAA-383</strain>
    </source>
</reference>
<keyword evidence="4" id="KW-1185">Reference proteome</keyword>
<dbReference type="eggNOG" id="ENOG50340QP">
    <property type="taxonomic scope" value="Bacteria"/>
</dbReference>
<evidence type="ECO:0000313" key="4">
    <source>
        <dbReference type="Proteomes" id="UP000014157"/>
    </source>
</evidence>
<dbReference type="OrthoDB" id="2194666at2"/>
<dbReference type="PATRIC" id="fig|1158609.3.peg.1512"/>
<evidence type="ECO:0000313" key="3">
    <source>
        <dbReference type="Proteomes" id="UP000013781"/>
    </source>
</evidence>
<organism evidence="1 3">
    <name type="scientific">Enterococcus moraviensis ATCC BAA-383</name>
    <dbReference type="NCBI Taxonomy" id="1158609"/>
    <lineage>
        <taxon>Bacteria</taxon>
        <taxon>Bacillati</taxon>
        <taxon>Bacillota</taxon>
        <taxon>Bacilli</taxon>
        <taxon>Lactobacillales</taxon>
        <taxon>Enterococcaceae</taxon>
        <taxon>Enterococcus</taxon>
    </lineage>
</organism>
<dbReference type="EMBL" id="ASWB01000001">
    <property type="protein sequence ID" value="EOT73324.1"/>
    <property type="molecule type" value="Genomic_DNA"/>
</dbReference>
<dbReference type="AlphaFoldDB" id="R2TJY3"/>
<evidence type="ECO:0000313" key="1">
    <source>
        <dbReference type="EMBL" id="EOI00447.1"/>
    </source>
</evidence>
<evidence type="ECO:0008006" key="5">
    <source>
        <dbReference type="Google" id="ProtNLM"/>
    </source>
</evidence>
<reference evidence="1 3" key="1">
    <citation type="submission" date="2013-02" db="EMBL/GenBank/DDBJ databases">
        <title>The Genome Sequence of Enterococcus moraviensis BAA-383.</title>
        <authorList>
            <consortium name="The Broad Institute Genome Sequencing Platform"/>
            <consortium name="The Broad Institute Genome Sequencing Center for Infectious Disease"/>
            <person name="Earl A.M."/>
            <person name="Gilmore M.S."/>
            <person name="Lebreton F."/>
            <person name="Walker B."/>
            <person name="Young S.K."/>
            <person name="Zeng Q."/>
            <person name="Gargeya S."/>
            <person name="Fitzgerald M."/>
            <person name="Haas B."/>
            <person name="Abouelleil A."/>
            <person name="Alvarado L."/>
            <person name="Arachchi H.M."/>
            <person name="Berlin A.M."/>
            <person name="Chapman S.B."/>
            <person name="Dewar J."/>
            <person name="Goldberg J."/>
            <person name="Griggs A."/>
            <person name="Gujja S."/>
            <person name="Hansen M."/>
            <person name="Howarth C."/>
            <person name="Imamovic A."/>
            <person name="Larimer J."/>
            <person name="McCowan C."/>
            <person name="Murphy C."/>
            <person name="Neiman D."/>
            <person name="Pearson M."/>
            <person name="Priest M."/>
            <person name="Roberts A."/>
            <person name="Saif S."/>
            <person name="Shea T."/>
            <person name="Sisk P."/>
            <person name="Sykes S."/>
            <person name="Wortman J."/>
            <person name="Nusbaum C."/>
            <person name="Birren B."/>
        </authorList>
    </citation>
    <scope>NUCLEOTIDE SEQUENCE [LARGE SCALE GENOMIC DNA]</scope>
    <source>
        <strain evidence="1 3">ATCC BAA-383</strain>
    </source>
</reference>
<dbReference type="Proteomes" id="UP000013781">
    <property type="component" value="Unassembled WGS sequence"/>
</dbReference>
<dbReference type="Pfam" id="PF08820">
    <property type="entry name" value="DUF1803"/>
    <property type="match status" value="1"/>
</dbReference>
<dbReference type="InterPro" id="IPR014924">
    <property type="entry name" value="DUF1803"/>
</dbReference>
<dbReference type="EMBL" id="AJAS01000014">
    <property type="protein sequence ID" value="EOI00447.1"/>
    <property type="molecule type" value="Genomic_DNA"/>
</dbReference>
<accession>R2TJY3</accession>